<dbReference type="Proteomes" id="UP000515928">
    <property type="component" value="Chromosome"/>
</dbReference>
<dbReference type="InterPro" id="IPR013785">
    <property type="entry name" value="Aldolase_TIM"/>
</dbReference>
<dbReference type="InterPro" id="IPR008589">
    <property type="entry name" value="MupG"/>
</dbReference>
<sequence length="345" mass="39657">MLGISSYFQDLDYEYLKRASEIGAKYLFTSLHIPEEDLSQLDKQLPEFLKTTKELGLELVPDISPATFEKLGVEANDYKALKELGFTALRLDYGFDDFEIVKTLLQDFELMLNASVVNEQYILDAKAAGVDFTHISVLHNFYPKTETGLSLDYFKKINKVFIKHDIKIMAFVPGDRLKRFPLYEGLPTVEQHRQKNPYVAAVELIHECGIADILIGDSLAHESTLQNIESYMKDRTMTIPAHFNENAQDMYEKEHTVRKDLSENVIRVLSPRVPNIDVIDNSYRVRGAITMENKLSGRYSGEIQITKKDFPMDARTNVLGFIHPDYVELVDYIDRDTKIKFIPIK</sequence>
<protein>
    <submittedName>
        <fullName evidence="3">DUF871 domain-containing protein</fullName>
    </submittedName>
</protein>
<dbReference type="InterPro" id="IPR043797">
    <property type="entry name" value="MupG_N"/>
</dbReference>
<proteinExistence type="predicted"/>
<dbReference type="Gene3D" id="2.40.100.10">
    <property type="entry name" value="Cyclophilin-like"/>
    <property type="match status" value="1"/>
</dbReference>
<organism evidence="3 4">
    <name type="scientific">Erysipelothrix inopinata</name>
    <dbReference type="NCBI Taxonomy" id="225084"/>
    <lineage>
        <taxon>Bacteria</taxon>
        <taxon>Bacillati</taxon>
        <taxon>Bacillota</taxon>
        <taxon>Erysipelotrichia</taxon>
        <taxon>Erysipelotrichales</taxon>
        <taxon>Erysipelotrichaceae</taxon>
        <taxon>Erysipelothrix</taxon>
    </lineage>
</organism>
<dbReference type="KEGG" id="eio:H9L01_07800"/>
<dbReference type="AlphaFoldDB" id="A0A7G9RXE2"/>
<dbReference type="Gene3D" id="3.20.20.70">
    <property type="entry name" value="Aldolase class I"/>
    <property type="match status" value="1"/>
</dbReference>
<reference evidence="3 4" key="1">
    <citation type="submission" date="2020-08" db="EMBL/GenBank/DDBJ databases">
        <title>Genome sequence of Erysipelothrix inopinata DSM 15511T.</title>
        <authorList>
            <person name="Hyun D.-W."/>
            <person name="Bae J.-W."/>
        </authorList>
    </citation>
    <scope>NUCLEOTIDE SEQUENCE [LARGE SCALE GENOMIC DNA]</scope>
    <source>
        <strain evidence="3 4">DSM 15511</strain>
    </source>
</reference>
<dbReference type="SUPFAM" id="SSF51445">
    <property type="entry name" value="(Trans)glycosidases"/>
    <property type="match status" value="1"/>
</dbReference>
<dbReference type="InterPro" id="IPR017853">
    <property type="entry name" value="GH"/>
</dbReference>
<dbReference type="Pfam" id="PF05913">
    <property type="entry name" value="MupG_C"/>
    <property type="match status" value="1"/>
</dbReference>
<accession>A0A7G9RXE2</accession>
<name>A0A7G9RXE2_9FIRM</name>
<dbReference type="PANTHER" id="PTHR38435:SF2">
    <property type="entry name" value="DUF871 DOMAIN-CONTAINING PROTEIN"/>
    <property type="match status" value="1"/>
</dbReference>
<dbReference type="RefSeq" id="WP_187533398.1">
    <property type="nucleotide sequence ID" value="NZ_CBCSHU010000031.1"/>
</dbReference>
<keyword evidence="4" id="KW-1185">Reference proteome</keyword>
<dbReference type="PANTHER" id="PTHR38435">
    <property type="match status" value="1"/>
</dbReference>
<dbReference type="Pfam" id="PF19200">
    <property type="entry name" value="MupG_N"/>
    <property type="match status" value="1"/>
</dbReference>
<dbReference type="EMBL" id="CP060715">
    <property type="protein sequence ID" value="QNN60267.1"/>
    <property type="molecule type" value="Genomic_DNA"/>
</dbReference>
<evidence type="ECO:0000313" key="3">
    <source>
        <dbReference type="EMBL" id="QNN60267.1"/>
    </source>
</evidence>
<dbReference type="InterPro" id="IPR043894">
    <property type="entry name" value="MupG_C"/>
</dbReference>
<gene>
    <name evidence="3" type="ORF">H9L01_07800</name>
</gene>
<evidence type="ECO:0000259" key="1">
    <source>
        <dbReference type="Pfam" id="PF05913"/>
    </source>
</evidence>
<dbReference type="InterPro" id="IPR029000">
    <property type="entry name" value="Cyclophilin-like_dom_sf"/>
</dbReference>
<feature type="domain" description="6-phospho-N-acetylmuramidase N-terminal" evidence="2">
    <location>
        <begin position="2"/>
        <end position="229"/>
    </location>
</feature>
<evidence type="ECO:0000313" key="4">
    <source>
        <dbReference type="Proteomes" id="UP000515928"/>
    </source>
</evidence>
<feature type="domain" description="6-phospho-N-acetylmuramidase C-terminal" evidence="1">
    <location>
        <begin position="242"/>
        <end position="341"/>
    </location>
</feature>
<evidence type="ECO:0000259" key="2">
    <source>
        <dbReference type="Pfam" id="PF19200"/>
    </source>
</evidence>
<dbReference type="SUPFAM" id="SSF50891">
    <property type="entry name" value="Cyclophilin-like"/>
    <property type="match status" value="1"/>
</dbReference>